<accession>A0ABR0PPH8</accession>
<keyword evidence="3" id="KW-1185">Reference proteome</keyword>
<gene>
    <name evidence="2" type="ORF">PVK06_021261</name>
</gene>
<evidence type="ECO:0000313" key="3">
    <source>
        <dbReference type="Proteomes" id="UP001358586"/>
    </source>
</evidence>
<name>A0ABR0PPH8_GOSAR</name>
<sequence length="81" mass="9113">MLDDYNDDVDQEMYTRDDVSNELHETESATPSVNTISTQQPNVERGDIWERDNSQLLRVISNALQRVAGTTSATISTPTVR</sequence>
<feature type="region of interest" description="Disordered" evidence="1">
    <location>
        <begin position="1"/>
        <end position="43"/>
    </location>
</feature>
<dbReference type="Proteomes" id="UP001358586">
    <property type="component" value="Chromosome 6"/>
</dbReference>
<feature type="compositionally biased region" description="Polar residues" evidence="1">
    <location>
        <begin position="28"/>
        <end position="42"/>
    </location>
</feature>
<feature type="compositionally biased region" description="Acidic residues" evidence="1">
    <location>
        <begin position="1"/>
        <end position="11"/>
    </location>
</feature>
<evidence type="ECO:0000313" key="2">
    <source>
        <dbReference type="EMBL" id="KAK5826343.1"/>
    </source>
</evidence>
<reference evidence="2 3" key="1">
    <citation type="submission" date="2023-03" db="EMBL/GenBank/DDBJ databases">
        <title>WGS of Gossypium arboreum.</title>
        <authorList>
            <person name="Yu D."/>
        </authorList>
    </citation>
    <scope>NUCLEOTIDE SEQUENCE [LARGE SCALE GENOMIC DNA]</scope>
    <source>
        <tissue evidence="2">Leaf</tissue>
    </source>
</reference>
<organism evidence="2 3">
    <name type="scientific">Gossypium arboreum</name>
    <name type="common">Tree cotton</name>
    <name type="synonym">Gossypium nanking</name>
    <dbReference type="NCBI Taxonomy" id="29729"/>
    <lineage>
        <taxon>Eukaryota</taxon>
        <taxon>Viridiplantae</taxon>
        <taxon>Streptophyta</taxon>
        <taxon>Embryophyta</taxon>
        <taxon>Tracheophyta</taxon>
        <taxon>Spermatophyta</taxon>
        <taxon>Magnoliopsida</taxon>
        <taxon>eudicotyledons</taxon>
        <taxon>Gunneridae</taxon>
        <taxon>Pentapetalae</taxon>
        <taxon>rosids</taxon>
        <taxon>malvids</taxon>
        <taxon>Malvales</taxon>
        <taxon>Malvaceae</taxon>
        <taxon>Malvoideae</taxon>
        <taxon>Gossypium</taxon>
    </lineage>
</organism>
<feature type="compositionally biased region" description="Basic and acidic residues" evidence="1">
    <location>
        <begin position="13"/>
        <end position="27"/>
    </location>
</feature>
<dbReference type="EMBL" id="JARKNE010000006">
    <property type="protein sequence ID" value="KAK5826343.1"/>
    <property type="molecule type" value="Genomic_DNA"/>
</dbReference>
<proteinExistence type="predicted"/>
<evidence type="ECO:0000256" key="1">
    <source>
        <dbReference type="SAM" id="MobiDB-lite"/>
    </source>
</evidence>
<comment type="caution">
    <text evidence="2">The sequence shown here is derived from an EMBL/GenBank/DDBJ whole genome shotgun (WGS) entry which is preliminary data.</text>
</comment>
<protein>
    <submittedName>
        <fullName evidence="2">Uncharacterized protein</fullName>
    </submittedName>
</protein>